<dbReference type="RefSeq" id="WP_307109957.1">
    <property type="nucleotide sequence ID" value="NZ_JAURUE010000001.1"/>
</dbReference>
<name>A0ABT9KIE6_9ACTN</name>
<protein>
    <submittedName>
        <fullName evidence="1">Uncharacterized protein</fullName>
    </submittedName>
</protein>
<comment type="caution">
    <text evidence="1">The sequence shown here is derived from an EMBL/GenBank/DDBJ whole genome shotgun (WGS) entry which is preliminary data.</text>
</comment>
<organism evidence="1 2">
    <name type="scientific">Streptomyces demainii</name>
    <dbReference type="NCBI Taxonomy" id="588122"/>
    <lineage>
        <taxon>Bacteria</taxon>
        <taxon>Bacillati</taxon>
        <taxon>Actinomycetota</taxon>
        <taxon>Actinomycetes</taxon>
        <taxon>Kitasatosporales</taxon>
        <taxon>Streptomycetaceae</taxon>
        <taxon>Streptomyces</taxon>
    </lineage>
</organism>
<reference evidence="1 2" key="1">
    <citation type="submission" date="2023-07" db="EMBL/GenBank/DDBJ databases">
        <title>Sequencing the genomes of 1000 actinobacteria strains.</title>
        <authorList>
            <person name="Klenk H.-P."/>
        </authorList>
    </citation>
    <scope>NUCLEOTIDE SEQUENCE [LARGE SCALE GENOMIC DNA]</scope>
    <source>
        <strain evidence="1 2">DSM 41600</strain>
    </source>
</reference>
<evidence type="ECO:0000313" key="2">
    <source>
        <dbReference type="Proteomes" id="UP001234880"/>
    </source>
</evidence>
<gene>
    <name evidence="1" type="ORF">JOF35_000277</name>
</gene>
<dbReference type="EMBL" id="JAURUE010000001">
    <property type="protein sequence ID" value="MDP9608000.1"/>
    <property type="molecule type" value="Genomic_DNA"/>
</dbReference>
<keyword evidence="2" id="KW-1185">Reference proteome</keyword>
<evidence type="ECO:0000313" key="1">
    <source>
        <dbReference type="EMBL" id="MDP9608000.1"/>
    </source>
</evidence>
<dbReference type="Proteomes" id="UP001234880">
    <property type="component" value="Unassembled WGS sequence"/>
</dbReference>
<accession>A0ABT9KIE6</accession>
<proteinExistence type="predicted"/>
<sequence>MALGILTFLTYYRFAAGTLLHEPVAAGNPHGNALGNALGFMDRFALVTPLYVVGFGSYGLPESTDATTKTTTAP</sequence>